<dbReference type="PANTHER" id="PTHR10938">
    <property type="entry name" value="TRANSLATION INITIATION FACTOR IF-3"/>
    <property type="match status" value="1"/>
</dbReference>
<dbReference type="GO" id="GO:0032790">
    <property type="term" value="P:ribosome disassembly"/>
    <property type="evidence" value="ECO:0007669"/>
    <property type="project" value="TreeGrafter"/>
</dbReference>
<keyword evidence="3" id="KW-0648">Protein biosynthesis</keyword>
<dbReference type="Proteomes" id="UP000186594">
    <property type="component" value="Unassembled WGS sequence"/>
</dbReference>
<comment type="similarity">
    <text evidence="1">Belongs to the IF-3 family.</text>
</comment>
<feature type="region of interest" description="Disordered" evidence="4">
    <location>
        <begin position="34"/>
        <end position="116"/>
    </location>
</feature>
<dbReference type="PANTHER" id="PTHR10938:SF0">
    <property type="entry name" value="TRANSLATION INITIATION FACTOR IF-3, MITOCHONDRIAL"/>
    <property type="match status" value="1"/>
</dbReference>
<evidence type="ECO:0000256" key="2">
    <source>
        <dbReference type="ARBA" id="ARBA00022540"/>
    </source>
</evidence>
<accession>A0A1U7LTN8</accession>
<dbReference type="GO" id="GO:0070124">
    <property type="term" value="P:mitochondrial translational initiation"/>
    <property type="evidence" value="ECO:0007669"/>
    <property type="project" value="TreeGrafter"/>
</dbReference>
<dbReference type="SUPFAM" id="SSF55200">
    <property type="entry name" value="Translation initiation factor IF3, C-terminal domain"/>
    <property type="match status" value="1"/>
</dbReference>
<dbReference type="Gene3D" id="3.30.110.10">
    <property type="entry name" value="Translation initiation factor 3 (IF-3), C-terminal domain"/>
    <property type="match status" value="1"/>
</dbReference>
<organism evidence="5 6">
    <name type="scientific">Neolecta irregularis (strain DAH-3)</name>
    <dbReference type="NCBI Taxonomy" id="1198029"/>
    <lineage>
        <taxon>Eukaryota</taxon>
        <taxon>Fungi</taxon>
        <taxon>Dikarya</taxon>
        <taxon>Ascomycota</taxon>
        <taxon>Taphrinomycotina</taxon>
        <taxon>Neolectales</taxon>
        <taxon>Neolectaceae</taxon>
        <taxon>Neolecta</taxon>
    </lineage>
</organism>
<name>A0A1U7LTN8_NEOID</name>
<sequence>MPRLSRVCLLQCPPARLLQFSPARLLPIVVRPASADSAPESAQHRPAPVSQYRDQPRDQHSDQPRSPRDQHSDQPRDQRPDQPRSPRDQHRDQPRSPRDHASSEHPPPDRASHFAGRPQYRSSILRFMPSVKPPRPKLSNKLPQDAYIKAPFINLVDLDGKLHPRHKRASVLYDPALYTLVCLTPGTDVPTCKLIAKDQLAHIHEEKSVERLKLRRNINNSIKEFNLTWTISEMDIKHKIAGAINHLEKGGVVQVHFENKKRKNATDSQYRQNLLTRVENILKDHGKEWRSQIGTVRSTVVIYYKGNVQPVEDLIE</sequence>
<keyword evidence="6" id="KW-1185">Reference proteome</keyword>
<dbReference type="AlphaFoldDB" id="A0A1U7LTN8"/>
<keyword evidence="2 5" id="KW-0396">Initiation factor</keyword>
<dbReference type="STRING" id="1198029.A0A1U7LTN8"/>
<dbReference type="GO" id="GO:0043022">
    <property type="term" value="F:ribosome binding"/>
    <property type="evidence" value="ECO:0007669"/>
    <property type="project" value="TreeGrafter"/>
</dbReference>
<gene>
    <name evidence="5" type="ORF">NEOLI_000151</name>
</gene>
<feature type="compositionally biased region" description="Basic and acidic residues" evidence="4">
    <location>
        <begin position="54"/>
        <end position="112"/>
    </location>
</feature>
<dbReference type="GO" id="GO:0003743">
    <property type="term" value="F:translation initiation factor activity"/>
    <property type="evidence" value="ECO:0007669"/>
    <property type="project" value="UniProtKB-KW"/>
</dbReference>
<dbReference type="InterPro" id="IPR001288">
    <property type="entry name" value="Translation_initiation_fac_3"/>
</dbReference>
<evidence type="ECO:0000313" key="5">
    <source>
        <dbReference type="EMBL" id="OLL25978.1"/>
    </source>
</evidence>
<dbReference type="GO" id="GO:0005739">
    <property type="term" value="C:mitochondrion"/>
    <property type="evidence" value="ECO:0007669"/>
    <property type="project" value="TreeGrafter"/>
</dbReference>
<dbReference type="OrthoDB" id="21573at2759"/>
<evidence type="ECO:0000256" key="3">
    <source>
        <dbReference type="ARBA" id="ARBA00022917"/>
    </source>
</evidence>
<protein>
    <submittedName>
        <fullName evidence="5">Translation initiation factor IF-3</fullName>
    </submittedName>
</protein>
<dbReference type="EMBL" id="LXFE01000257">
    <property type="protein sequence ID" value="OLL25978.1"/>
    <property type="molecule type" value="Genomic_DNA"/>
</dbReference>
<evidence type="ECO:0000256" key="4">
    <source>
        <dbReference type="SAM" id="MobiDB-lite"/>
    </source>
</evidence>
<reference evidence="5 6" key="1">
    <citation type="submission" date="2016-04" db="EMBL/GenBank/DDBJ databases">
        <title>Evolutionary innovation and constraint leading to complex multicellularity in the Ascomycota.</title>
        <authorList>
            <person name="Cisse O."/>
            <person name="Nguyen A."/>
            <person name="Hewitt D.A."/>
            <person name="Jedd G."/>
            <person name="Stajich J.E."/>
        </authorList>
    </citation>
    <scope>NUCLEOTIDE SEQUENCE [LARGE SCALE GENOMIC DNA]</scope>
    <source>
        <strain evidence="5 6">DAH-3</strain>
    </source>
</reference>
<dbReference type="InterPro" id="IPR036788">
    <property type="entry name" value="T_IF-3_C_sf"/>
</dbReference>
<comment type="caution">
    <text evidence="5">The sequence shown here is derived from an EMBL/GenBank/DDBJ whole genome shotgun (WGS) entry which is preliminary data.</text>
</comment>
<evidence type="ECO:0000256" key="1">
    <source>
        <dbReference type="ARBA" id="ARBA00005439"/>
    </source>
</evidence>
<proteinExistence type="inferred from homology"/>
<evidence type="ECO:0000313" key="6">
    <source>
        <dbReference type="Proteomes" id="UP000186594"/>
    </source>
</evidence>